<accession>A0ABW7FH23</accession>
<feature type="domain" description="Flagellin C-terminal" evidence="5">
    <location>
        <begin position="202"/>
        <end position="287"/>
    </location>
</feature>
<evidence type="ECO:0000256" key="2">
    <source>
        <dbReference type="ARBA" id="ARBA00023143"/>
    </source>
</evidence>
<dbReference type="RefSeq" id="WP_394396768.1">
    <property type="nucleotide sequence ID" value="NZ_JBIGHW010000003.1"/>
</dbReference>
<keyword evidence="6" id="KW-0969">Cilium</keyword>
<evidence type="ECO:0000259" key="4">
    <source>
        <dbReference type="Pfam" id="PF00669"/>
    </source>
</evidence>
<dbReference type="Gene3D" id="1.20.1330.10">
    <property type="entry name" value="f41 fragment of flagellin, N-terminal domain"/>
    <property type="match status" value="1"/>
</dbReference>
<comment type="similarity">
    <text evidence="1 3">Belongs to the bacterial flagellin family.</text>
</comment>
<keyword evidence="6" id="KW-0966">Cell projection</keyword>
<dbReference type="PRINTS" id="PR00207">
    <property type="entry name" value="FLAGELLIN"/>
</dbReference>
<dbReference type="PANTHER" id="PTHR42792:SF2">
    <property type="entry name" value="FLAGELLIN"/>
    <property type="match status" value="1"/>
</dbReference>
<evidence type="ECO:0000259" key="5">
    <source>
        <dbReference type="Pfam" id="PF00700"/>
    </source>
</evidence>
<gene>
    <name evidence="6" type="ORF">ACG0Z3_08105</name>
</gene>
<comment type="caution">
    <text evidence="6">The sequence shown here is derived from an EMBL/GenBank/DDBJ whole genome shotgun (WGS) entry which is preliminary data.</text>
</comment>
<dbReference type="Gene3D" id="6.10.10.10">
    <property type="entry name" value="Flagellar export chaperone, C-terminal domain"/>
    <property type="match status" value="1"/>
</dbReference>
<reference evidence="6 7" key="1">
    <citation type="submission" date="2024-08" db="EMBL/GenBank/DDBJ databases">
        <authorList>
            <person name="Lu H."/>
        </authorList>
    </citation>
    <scope>NUCLEOTIDE SEQUENCE [LARGE SCALE GENOMIC DNA]</scope>
    <source>
        <strain evidence="6 7">LKC17W</strain>
    </source>
</reference>
<dbReference type="InterPro" id="IPR001492">
    <property type="entry name" value="Flagellin"/>
</dbReference>
<dbReference type="InterPro" id="IPR046358">
    <property type="entry name" value="Flagellin_C"/>
</dbReference>
<comment type="subcellular location">
    <subcellularLocation>
        <location evidence="3">Secreted</location>
    </subcellularLocation>
    <subcellularLocation>
        <location evidence="3">Bacterial flagellum</location>
    </subcellularLocation>
</comment>
<keyword evidence="6" id="KW-0282">Flagellum</keyword>
<dbReference type="SUPFAM" id="SSF64518">
    <property type="entry name" value="Phase 1 flagellin"/>
    <property type="match status" value="1"/>
</dbReference>
<evidence type="ECO:0000256" key="1">
    <source>
        <dbReference type="ARBA" id="ARBA00005709"/>
    </source>
</evidence>
<keyword evidence="7" id="KW-1185">Reference proteome</keyword>
<dbReference type="PANTHER" id="PTHR42792">
    <property type="entry name" value="FLAGELLIN"/>
    <property type="match status" value="1"/>
</dbReference>
<keyword evidence="2 3" id="KW-0975">Bacterial flagellum</keyword>
<evidence type="ECO:0000313" key="7">
    <source>
        <dbReference type="Proteomes" id="UP001606301"/>
    </source>
</evidence>
<sequence>MASVINTNLLSLNAQRNVSTSQSSLSTSLQRLSSGLRVNSAKDDAAGLAISERLNAQVRGSNVAIRNANDGISLAQTAEGALAKVGDSLQRMRELAVQSRNATNTSADRESLDKEFGELAKEIQRVLGGTTFNGRAVLAADSGTQTFQVGANVTSNDRIDVATTNMTTESTLTAVAGTDNVGAGRAVITAAAGAEASIDTVITNIDTAIDKVNGERATLGASQNRLDQVISNLQISVENQSAAKSRITDADFAQETANLSRANILQQAGNAMIAQANQIPSQVLSLLR</sequence>
<dbReference type="EMBL" id="JBIGHW010000003">
    <property type="protein sequence ID" value="MFG6440642.1"/>
    <property type="molecule type" value="Genomic_DNA"/>
</dbReference>
<dbReference type="InterPro" id="IPR042187">
    <property type="entry name" value="Flagellin_C_sub2"/>
</dbReference>
<evidence type="ECO:0000313" key="6">
    <source>
        <dbReference type="EMBL" id="MFG6440642.1"/>
    </source>
</evidence>
<comment type="function">
    <text evidence="3">Flagellin is the subunit protein which polymerizes to form the filaments of bacterial flagella.</text>
</comment>
<protein>
    <recommendedName>
        <fullName evidence="3">Flagellin</fullName>
    </recommendedName>
</protein>
<dbReference type="InterPro" id="IPR001029">
    <property type="entry name" value="Flagellin_N"/>
</dbReference>
<dbReference type="Pfam" id="PF00700">
    <property type="entry name" value="Flagellin_C"/>
    <property type="match status" value="1"/>
</dbReference>
<name>A0ABW7FH23_9BURK</name>
<feature type="domain" description="Flagellin N-terminal" evidence="4">
    <location>
        <begin position="5"/>
        <end position="140"/>
    </location>
</feature>
<dbReference type="Gene3D" id="2.170.280.10">
    <property type="entry name" value="f41 fragment of flagellin, middle domain"/>
    <property type="match status" value="1"/>
</dbReference>
<keyword evidence="3" id="KW-0964">Secreted</keyword>
<organism evidence="6 7">
    <name type="scientific">Pelomonas margarita</name>
    <dbReference type="NCBI Taxonomy" id="3299031"/>
    <lineage>
        <taxon>Bacteria</taxon>
        <taxon>Pseudomonadati</taxon>
        <taxon>Pseudomonadota</taxon>
        <taxon>Betaproteobacteria</taxon>
        <taxon>Burkholderiales</taxon>
        <taxon>Sphaerotilaceae</taxon>
        <taxon>Roseateles</taxon>
    </lineage>
</organism>
<dbReference type="Pfam" id="PF00669">
    <property type="entry name" value="Flagellin_N"/>
    <property type="match status" value="1"/>
</dbReference>
<evidence type="ECO:0000256" key="3">
    <source>
        <dbReference type="RuleBase" id="RU362073"/>
    </source>
</evidence>
<dbReference type="Proteomes" id="UP001606301">
    <property type="component" value="Unassembled WGS sequence"/>
</dbReference>
<dbReference type="Gene3D" id="6.10.280.190">
    <property type="match status" value="1"/>
</dbReference>
<proteinExistence type="inferred from homology"/>